<evidence type="ECO:0000313" key="1">
    <source>
        <dbReference type="EMBL" id="MBB6454274.1"/>
    </source>
</evidence>
<name>A0A841Q7G6_9BACI</name>
<proteinExistence type="predicted"/>
<dbReference type="AlphaFoldDB" id="A0A841Q7G6"/>
<dbReference type="Proteomes" id="UP000581688">
    <property type="component" value="Unassembled WGS sequence"/>
</dbReference>
<comment type="caution">
    <text evidence="1">The sequence shown here is derived from an EMBL/GenBank/DDBJ whole genome shotgun (WGS) entry which is preliminary data.</text>
</comment>
<reference evidence="1 2" key="1">
    <citation type="submission" date="2020-08" db="EMBL/GenBank/DDBJ databases">
        <title>Genomic Encyclopedia of Type Strains, Phase IV (KMG-IV): sequencing the most valuable type-strain genomes for metagenomic binning, comparative biology and taxonomic classification.</title>
        <authorList>
            <person name="Goeker M."/>
        </authorList>
    </citation>
    <scope>NUCLEOTIDE SEQUENCE [LARGE SCALE GENOMIC DNA]</scope>
    <source>
        <strain evidence="1 2">DSM 19612</strain>
    </source>
</reference>
<gene>
    <name evidence="1" type="ORF">HNQ94_002749</name>
</gene>
<dbReference type="EMBL" id="JACHGH010000008">
    <property type="protein sequence ID" value="MBB6454274.1"/>
    <property type="molecule type" value="Genomic_DNA"/>
</dbReference>
<organism evidence="1 2">
    <name type="scientific">Salirhabdus euzebyi</name>
    <dbReference type="NCBI Taxonomy" id="394506"/>
    <lineage>
        <taxon>Bacteria</taxon>
        <taxon>Bacillati</taxon>
        <taxon>Bacillota</taxon>
        <taxon>Bacilli</taxon>
        <taxon>Bacillales</taxon>
        <taxon>Bacillaceae</taxon>
        <taxon>Salirhabdus</taxon>
    </lineage>
</organism>
<dbReference type="RefSeq" id="WP_174494662.1">
    <property type="nucleotide sequence ID" value="NZ_CADDWK010000001.1"/>
</dbReference>
<keyword evidence="2" id="KW-1185">Reference proteome</keyword>
<accession>A0A841Q7G6</accession>
<protein>
    <submittedName>
        <fullName evidence="1">Uncharacterized protein</fullName>
    </submittedName>
</protein>
<sequence length="62" mass="7354">MRFLMNMVLIGVGLMVMYQQRFRIMRYVISVGILRRLMVRIGMNLPGLREKLFQTTFSRSAL</sequence>
<evidence type="ECO:0000313" key="2">
    <source>
        <dbReference type="Proteomes" id="UP000581688"/>
    </source>
</evidence>